<accession>A0A2T5GG93</accession>
<dbReference type="PANTHER" id="PTHR38340:SF1">
    <property type="entry name" value="S-LAYER PROTEIN"/>
    <property type="match status" value="1"/>
</dbReference>
<dbReference type="PRINTS" id="PR00313">
    <property type="entry name" value="CABNDNGRPT"/>
</dbReference>
<keyword evidence="4" id="KW-0964">Secreted</keyword>
<dbReference type="EMBL" id="QAOG01000009">
    <property type="protein sequence ID" value="PTQ58351.1"/>
    <property type="molecule type" value="Genomic_DNA"/>
</dbReference>
<dbReference type="InterPro" id="IPR024079">
    <property type="entry name" value="MetalloPept_cat_dom_sf"/>
</dbReference>
<organism evidence="8 9">
    <name type="scientific">Sphingomonas aurantiaca</name>
    <dbReference type="NCBI Taxonomy" id="185949"/>
    <lineage>
        <taxon>Bacteria</taxon>
        <taxon>Pseudomonadati</taxon>
        <taxon>Pseudomonadota</taxon>
        <taxon>Alphaproteobacteria</taxon>
        <taxon>Sphingomonadales</taxon>
        <taxon>Sphingomonadaceae</taxon>
        <taxon>Sphingomonas</taxon>
    </lineage>
</organism>
<evidence type="ECO:0000313" key="9">
    <source>
        <dbReference type="Proteomes" id="UP000244189"/>
    </source>
</evidence>
<dbReference type="GO" id="GO:0008270">
    <property type="term" value="F:zinc ion binding"/>
    <property type="evidence" value="ECO:0007669"/>
    <property type="project" value="InterPro"/>
</dbReference>
<dbReference type="Pfam" id="PF00353">
    <property type="entry name" value="HemolysinCabind"/>
    <property type="match status" value="16"/>
</dbReference>
<evidence type="ECO:0000313" key="8">
    <source>
        <dbReference type="EMBL" id="PTQ58351.1"/>
    </source>
</evidence>
<feature type="compositionally biased region" description="Polar residues" evidence="6">
    <location>
        <begin position="91"/>
        <end position="104"/>
    </location>
</feature>
<keyword evidence="9" id="KW-1185">Reference proteome</keyword>
<dbReference type="InterPro" id="IPR050557">
    <property type="entry name" value="RTX_toxin/Mannuronan_C5-epim"/>
</dbReference>
<dbReference type="InterPro" id="IPR001343">
    <property type="entry name" value="Hemolysn_Ca-bd"/>
</dbReference>
<dbReference type="GO" id="GO:0005509">
    <property type="term" value="F:calcium ion binding"/>
    <property type="evidence" value="ECO:0007669"/>
    <property type="project" value="InterPro"/>
</dbReference>
<proteinExistence type="inferred from homology"/>
<comment type="cofactor">
    <cofactor evidence="1">
        <name>Ca(2+)</name>
        <dbReference type="ChEBI" id="CHEBI:29108"/>
    </cofactor>
</comment>
<evidence type="ECO:0000256" key="4">
    <source>
        <dbReference type="ARBA" id="ARBA00022525"/>
    </source>
</evidence>
<protein>
    <submittedName>
        <fullName evidence="8">Hemolysin type calcium-binding protein</fullName>
    </submittedName>
</protein>
<dbReference type="InterPro" id="IPR013858">
    <property type="entry name" value="Peptidase_M10B_C"/>
</dbReference>
<name>A0A2T5GG93_9SPHN</name>
<dbReference type="Gene3D" id="2.60.120.380">
    <property type="match status" value="1"/>
</dbReference>
<comment type="similarity">
    <text evidence="3">Belongs to the peptidase M10B family.</text>
</comment>
<dbReference type="GO" id="GO:0006508">
    <property type="term" value="P:proteolysis"/>
    <property type="evidence" value="ECO:0007669"/>
    <property type="project" value="InterPro"/>
</dbReference>
<dbReference type="SUPFAM" id="SSF51120">
    <property type="entry name" value="beta-Roll"/>
    <property type="match status" value="10"/>
</dbReference>
<feature type="domain" description="Peptidase metallopeptidase" evidence="7">
    <location>
        <begin position="130"/>
        <end position="308"/>
    </location>
</feature>
<dbReference type="GO" id="GO:0008237">
    <property type="term" value="F:metallopeptidase activity"/>
    <property type="evidence" value="ECO:0007669"/>
    <property type="project" value="InterPro"/>
</dbReference>
<sequence>MNTSDLDNSVPVDNVIIGSWDPQAENEHGTDAGFYSTATPMGETSGAFDGGAFDGDMGPGALDMLSDIDHPTIADDSHDDDNPKYAKANAPSPTDANPEGNNIGTLLPLGTNSDGSHFFTGNRNVDATLIGSKWGTLNLTYSFPTSGSNYNGSGYDTNGVSLYHIDLGAQQQAAARASFAQLSAATGLTFTEITDTDTVHANIRISQSADQDVASAYGNFPSDTRGLSGDIWFGRTSQPYYDLAFKGTWGYATMMHEIGHTMGLKHGHQDYTNSDLSFYFGGAPRYGTQSLTPDRDGQAWSLMTYTPAPFTNSNFAGEKINQPQTYMQYDLAALQYMYGANYTTNAGDSVYTFSQTTGEMFINGVGQGAPSGNKIFLTVWDGGGNDTIDASNYSNGVTIDLRPGEFSTVDQSQLANSLAYQGLTSLAPGNIAMSLLYNNDARSLIENAKGGEGNDVFVGNIANNILDGGAGSDTVIFTGVTGVNVTLNDTGADVIVSHDGETDTLRSIENIQGTIGNDVLIGNSQNNTLSGGASGADMLSGGGGDDRLIGGGFTTTTTYSAPSQADITKPQSTNNGSIATAVATAGAYDVDANADITSATSLPHATINATAAGGALEYYRIDVTVAGSQAIFDIDGPGTLDDSFIELVNAAGTVLASNDTGSGDASYPGHDDAYLTYTFAAAGTYYIRVGLWNGAATAQPLTAGQTYQLNVSLQNAAVVTTTVTATNTSSLVADGGEGNDFLQGTIANDILNGGAGNDTASFATAFSGGSTTGVTVDLNAQGSMQNTVAAGSDTLSGIENLIGSQYNDTLIGDGNANVIEGGLGNDTLIGGAGDDTASYAGSAAGVTVSLALQGAAQDTGSAGMDTLTGFQDLLGSAFNDSLTGDASENVLTGGAGDDTLNPGANAGGTVDVLDGGTGSDTASFAGYPAGVMASLNGDADGVATLAGVAIATLRNIENLTGSAGNDILNGDANANVIEGGLGDDYLVGGAGVDTVAFSGATGVTVNLATLTAQNTGVGNDTILGFENVRTGSGADTITGDAISNVFYDGGGNDSYDGAGGFDTVDYSASTSSVSVNLNITAAQTIGTSGGSDSLRDIEVVIGASTFTNSLIGGSTSANRLVGGAVADFMVGGGLSDVLIGGAGNDVLFGDYVNTFNTGAIAADGNDVLEGGAGNDVLVGGMGNDILRGGDGDDTLVGGIANGSSAGLSAVFTNDGGNDTFDGGDGTDLAYAYYTDRAGGVSFDLGNLAGNSAITIDGVAAGSFTSVERVIFRGGIGNDVVRGGGTLDTLVGNAGDDVLDGWYGNDTLSGGLGNDTLIGGEGLDTATYANSTSGVTVDLRIQGAAQDTGGEGIDTLVGIEYLTGSGYGDTLRGNDDFNLITDNAVATTTGTLTQTDSLFGYGGNDSILVTRANTTTAGTVNAATNIAMDGGDGDDFIELRGGTLSTALATNVAGLSGSTYLALGATSNDRNIDVVTVDGGAGNDRIVLTGVASATINAGSGDDIVSISMRGATTVNNYVLTLGTGADIIQLGVGASAGASTDVATTARSNRVTDFERGNTGDKFELTSFLNLGLTGYTANSNAFASGHLRLVQSGRDLLMQTDRDGAGVTNGFVTVFTITNGYTGGFTAFNFDGFISALTLTGFAEDETITGATGNDVLSGAGGNDVLIGLAGNDTLDGGDGNDVLRGGAGDDILIGGVGNDTASYSDATAGVTVNLGLTTAQATGAGSDTLSGIENLTGSAFNDTLTGDAGANILNGGDGDDTLAGGAGINTVNGGAGTDTAVLLGNYNDYSITQPGATSATFLRTDGSDEVGLFDNVERYRFANGVVLTLGTGGSDFFDLSGKTGAVTLSTGAGNDAILAGAMLTGADRIDAGEGTDQVGLQGNYTGANRLVLEAGTLSNVEVLATLAGGNYDIAWNDAGVGAGQVFTVFGGNLAQADSLTFNGSAETDGSFLMFGGAGTDTLTGGAGSDAFFFGPERFGSGDVVVGGAGIDQLGLDGFAGNLTLSGTNADVEIVALLRGANGTTNSYGTIFVDDSWVAAGATKTITAVTSFQDQMGPVAANLVIDGSQETNGMLRLIAGSGNDTLFGGTGNDTLFGGLGRDLLSGGAGNDAYLFNSAADSNVTVGSNGAAVLNYDTLFGFTGGEDTIQVNGQSYDVFTAGQNGRLDDATFNDDLAAAFGNIGGNAAVTFTATSGNHAGETFMVLNTDGVAGYQAGTDLVLHLAAVSDLTPPSVILP</sequence>
<dbReference type="PROSITE" id="PS00330">
    <property type="entry name" value="HEMOLYSIN_CALCIUM"/>
    <property type="match status" value="9"/>
</dbReference>
<dbReference type="Gene3D" id="2.150.10.10">
    <property type="entry name" value="Serralysin-like metalloprotease, C-terminal"/>
    <property type="match status" value="10"/>
</dbReference>
<dbReference type="SUPFAM" id="SSF55486">
    <property type="entry name" value="Metalloproteases ('zincins'), catalytic domain"/>
    <property type="match status" value="1"/>
</dbReference>
<dbReference type="InterPro" id="IPR011049">
    <property type="entry name" value="Serralysin-like_metalloprot_C"/>
</dbReference>
<dbReference type="Gene3D" id="3.40.390.10">
    <property type="entry name" value="Collagenase (Catalytic Domain)"/>
    <property type="match status" value="1"/>
</dbReference>
<comment type="subcellular location">
    <subcellularLocation>
        <location evidence="2">Secreted</location>
    </subcellularLocation>
</comment>
<reference evidence="8 9" key="1">
    <citation type="submission" date="2018-04" db="EMBL/GenBank/DDBJ databases">
        <title>Genomic Encyclopedia of Type Strains, Phase III (KMG-III): the genomes of soil and plant-associated and newly described type strains.</title>
        <authorList>
            <person name="Whitman W."/>
        </authorList>
    </citation>
    <scope>NUCLEOTIDE SEQUENCE [LARGE SCALE GENOMIC DNA]</scope>
    <source>
        <strain evidence="8 9">MA101b</strain>
    </source>
</reference>
<keyword evidence="5" id="KW-0677">Repeat</keyword>
<dbReference type="Proteomes" id="UP000244189">
    <property type="component" value="Unassembled WGS sequence"/>
</dbReference>
<evidence type="ECO:0000256" key="6">
    <source>
        <dbReference type="SAM" id="MobiDB-lite"/>
    </source>
</evidence>
<dbReference type="PANTHER" id="PTHR38340">
    <property type="entry name" value="S-LAYER PROTEIN"/>
    <property type="match status" value="1"/>
</dbReference>
<dbReference type="RefSeq" id="WP_167398931.1">
    <property type="nucleotide sequence ID" value="NZ_QAOG01000009.1"/>
</dbReference>
<dbReference type="GO" id="GO:0005615">
    <property type="term" value="C:extracellular space"/>
    <property type="evidence" value="ECO:0007669"/>
    <property type="project" value="InterPro"/>
</dbReference>
<dbReference type="SMART" id="SM00235">
    <property type="entry name" value="ZnMc"/>
    <property type="match status" value="1"/>
</dbReference>
<evidence type="ECO:0000256" key="1">
    <source>
        <dbReference type="ARBA" id="ARBA00001913"/>
    </source>
</evidence>
<feature type="compositionally biased region" description="Basic and acidic residues" evidence="6">
    <location>
        <begin position="67"/>
        <end position="84"/>
    </location>
</feature>
<feature type="region of interest" description="Disordered" evidence="6">
    <location>
        <begin position="59"/>
        <end position="104"/>
    </location>
</feature>
<evidence type="ECO:0000256" key="5">
    <source>
        <dbReference type="ARBA" id="ARBA00022737"/>
    </source>
</evidence>
<dbReference type="InterPro" id="IPR006026">
    <property type="entry name" value="Peptidase_Metallo"/>
</dbReference>
<evidence type="ECO:0000259" key="7">
    <source>
        <dbReference type="SMART" id="SM00235"/>
    </source>
</evidence>
<gene>
    <name evidence="8" type="ORF">C8J26_3952</name>
</gene>
<dbReference type="Pfam" id="PF08548">
    <property type="entry name" value="Peptidase_M10_C"/>
    <property type="match status" value="1"/>
</dbReference>
<dbReference type="InterPro" id="IPR018511">
    <property type="entry name" value="Hemolysin-typ_Ca-bd_CS"/>
</dbReference>
<evidence type="ECO:0000256" key="2">
    <source>
        <dbReference type="ARBA" id="ARBA00004613"/>
    </source>
</evidence>
<evidence type="ECO:0000256" key="3">
    <source>
        <dbReference type="ARBA" id="ARBA00009490"/>
    </source>
</evidence>
<comment type="caution">
    <text evidence="8">The sequence shown here is derived from an EMBL/GenBank/DDBJ whole genome shotgun (WGS) entry which is preliminary data.</text>
</comment>